<accession>A0A453GDR3</accession>
<reference evidence="3" key="1">
    <citation type="journal article" date="2014" name="Science">
        <title>Ancient hybridizations among the ancestral genomes of bread wheat.</title>
        <authorList>
            <consortium name="International Wheat Genome Sequencing Consortium,"/>
            <person name="Marcussen T."/>
            <person name="Sandve S.R."/>
            <person name="Heier L."/>
            <person name="Spannagl M."/>
            <person name="Pfeifer M."/>
            <person name="Jakobsen K.S."/>
            <person name="Wulff B.B."/>
            <person name="Steuernagel B."/>
            <person name="Mayer K.F."/>
            <person name="Olsen O.A."/>
        </authorList>
    </citation>
    <scope>NUCLEOTIDE SEQUENCE [LARGE SCALE GENOMIC DNA]</scope>
    <source>
        <strain evidence="3">cv. AL8/78</strain>
    </source>
</reference>
<keyword evidence="3" id="KW-1185">Reference proteome</keyword>
<sequence>MLTTVWMMMDGVQGRAGVGVGELQGQPAVRHVVGAPVDVLRGHAAGHLLPVPAGVGAVEPAAGGGGGVRVHPGDHRRRHRAALRGRHTLGADQRVRGGGGRAAARLHPGVGGARGRAPEAAPARQPGHEAGRALPPAGQARRRLRPGAQRARPQAAAPGGRVSEARPEGARLERRPRQRPQAVVACVEDRRSALHSLVVYIFVLQSSEDLTSCSFLVRFVLCFFFTTATFACMQQSAVKLYAHT</sequence>
<protein>
    <submittedName>
        <fullName evidence="2">Uncharacterized protein</fullName>
    </submittedName>
</protein>
<reference evidence="2" key="5">
    <citation type="journal article" date="2021" name="G3 (Bethesda)">
        <title>Aegilops tauschii genome assembly Aet v5.0 features greater sequence contiguity and improved annotation.</title>
        <authorList>
            <person name="Wang L."/>
            <person name="Zhu T."/>
            <person name="Rodriguez J.C."/>
            <person name="Deal K.R."/>
            <person name="Dubcovsky J."/>
            <person name="McGuire P.E."/>
            <person name="Lux T."/>
            <person name="Spannagl M."/>
            <person name="Mayer K.F.X."/>
            <person name="Baldrich P."/>
            <person name="Meyers B.C."/>
            <person name="Huo N."/>
            <person name="Gu Y.Q."/>
            <person name="Zhou H."/>
            <person name="Devos K.M."/>
            <person name="Bennetzen J.L."/>
            <person name="Unver T."/>
            <person name="Budak H."/>
            <person name="Gulick P.J."/>
            <person name="Galiba G."/>
            <person name="Kalapos B."/>
            <person name="Nelson D.R."/>
            <person name="Li P."/>
            <person name="You F.M."/>
            <person name="Luo M.C."/>
            <person name="Dvorak J."/>
        </authorList>
    </citation>
    <scope>NUCLEOTIDE SEQUENCE [LARGE SCALE GENOMIC DNA]</scope>
    <source>
        <strain evidence="2">cv. AL8/78</strain>
    </source>
</reference>
<reference evidence="2" key="3">
    <citation type="journal article" date="2017" name="Nature">
        <title>Genome sequence of the progenitor of the wheat D genome Aegilops tauschii.</title>
        <authorList>
            <person name="Luo M.C."/>
            <person name="Gu Y.Q."/>
            <person name="Puiu D."/>
            <person name="Wang H."/>
            <person name="Twardziok S.O."/>
            <person name="Deal K.R."/>
            <person name="Huo N."/>
            <person name="Zhu T."/>
            <person name="Wang L."/>
            <person name="Wang Y."/>
            <person name="McGuire P.E."/>
            <person name="Liu S."/>
            <person name="Long H."/>
            <person name="Ramasamy R.K."/>
            <person name="Rodriguez J.C."/>
            <person name="Van S.L."/>
            <person name="Yuan L."/>
            <person name="Wang Z."/>
            <person name="Xia Z."/>
            <person name="Xiao L."/>
            <person name="Anderson O.D."/>
            <person name="Ouyang S."/>
            <person name="Liang Y."/>
            <person name="Zimin A.V."/>
            <person name="Pertea G."/>
            <person name="Qi P."/>
            <person name="Bennetzen J.L."/>
            <person name="Dai X."/>
            <person name="Dawson M.W."/>
            <person name="Muller H.G."/>
            <person name="Kugler K."/>
            <person name="Rivarola-Duarte L."/>
            <person name="Spannagl M."/>
            <person name="Mayer K.F.X."/>
            <person name="Lu F.H."/>
            <person name="Bevan M.W."/>
            <person name="Leroy P."/>
            <person name="Li P."/>
            <person name="You F.M."/>
            <person name="Sun Q."/>
            <person name="Liu Z."/>
            <person name="Lyons E."/>
            <person name="Wicker T."/>
            <person name="Salzberg S.L."/>
            <person name="Devos K.M."/>
            <person name="Dvorak J."/>
        </authorList>
    </citation>
    <scope>NUCLEOTIDE SEQUENCE [LARGE SCALE GENOMIC DNA]</scope>
    <source>
        <strain evidence="2">cv. AL8/78</strain>
    </source>
</reference>
<organism evidence="2 3">
    <name type="scientific">Aegilops tauschii subsp. strangulata</name>
    <name type="common">Goatgrass</name>
    <dbReference type="NCBI Taxonomy" id="200361"/>
    <lineage>
        <taxon>Eukaryota</taxon>
        <taxon>Viridiplantae</taxon>
        <taxon>Streptophyta</taxon>
        <taxon>Embryophyta</taxon>
        <taxon>Tracheophyta</taxon>
        <taxon>Spermatophyta</taxon>
        <taxon>Magnoliopsida</taxon>
        <taxon>Liliopsida</taxon>
        <taxon>Poales</taxon>
        <taxon>Poaceae</taxon>
        <taxon>BOP clade</taxon>
        <taxon>Pooideae</taxon>
        <taxon>Triticodae</taxon>
        <taxon>Triticeae</taxon>
        <taxon>Triticinae</taxon>
        <taxon>Aegilops</taxon>
    </lineage>
</organism>
<evidence type="ECO:0000313" key="3">
    <source>
        <dbReference type="Proteomes" id="UP000015105"/>
    </source>
</evidence>
<feature type="compositionally biased region" description="Low complexity" evidence="1">
    <location>
        <begin position="146"/>
        <end position="161"/>
    </location>
</feature>
<dbReference type="AlphaFoldDB" id="A0A453GDR3"/>
<feature type="compositionally biased region" description="Basic and acidic residues" evidence="1">
    <location>
        <begin position="163"/>
        <end position="175"/>
    </location>
</feature>
<name>A0A453GDR3_AEGTS</name>
<feature type="region of interest" description="Disordered" evidence="1">
    <location>
        <begin position="83"/>
        <end position="179"/>
    </location>
</feature>
<reference evidence="2" key="4">
    <citation type="submission" date="2019-03" db="UniProtKB">
        <authorList>
            <consortium name="EnsemblPlants"/>
        </authorList>
    </citation>
    <scope>IDENTIFICATION</scope>
</reference>
<evidence type="ECO:0000313" key="2">
    <source>
        <dbReference type="EnsemblPlants" id="AET3Gv20976500.2"/>
    </source>
</evidence>
<reference evidence="3" key="2">
    <citation type="journal article" date="2017" name="Nat. Plants">
        <title>The Aegilops tauschii genome reveals multiple impacts of transposons.</title>
        <authorList>
            <person name="Zhao G."/>
            <person name="Zou C."/>
            <person name="Li K."/>
            <person name="Wang K."/>
            <person name="Li T."/>
            <person name="Gao L."/>
            <person name="Zhang X."/>
            <person name="Wang H."/>
            <person name="Yang Z."/>
            <person name="Liu X."/>
            <person name="Jiang W."/>
            <person name="Mao L."/>
            <person name="Kong X."/>
            <person name="Jiao Y."/>
            <person name="Jia J."/>
        </authorList>
    </citation>
    <scope>NUCLEOTIDE SEQUENCE [LARGE SCALE GENOMIC DNA]</scope>
    <source>
        <strain evidence="3">cv. AL8/78</strain>
    </source>
</reference>
<evidence type="ECO:0000256" key="1">
    <source>
        <dbReference type="SAM" id="MobiDB-lite"/>
    </source>
</evidence>
<dbReference type="EnsemblPlants" id="AET3Gv20976500.2">
    <property type="protein sequence ID" value="AET3Gv20976500.2"/>
    <property type="gene ID" value="AET3Gv20976500"/>
</dbReference>
<dbReference type="Gramene" id="AET3Gv20976500.2">
    <property type="protein sequence ID" value="AET3Gv20976500.2"/>
    <property type="gene ID" value="AET3Gv20976500"/>
</dbReference>
<proteinExistence type="predicted"/>
<dbReference type="Proteomes" id="UP000015105">
    <property type="component" value="Chromosome 3D"/>
</dbReference>